<evidence type="ECO:0000313" key="3">
    <source>
        <dbReference type="Proteomes" id="UP001275084"/>
    </source>
</evidence>
<dbReference type="AlphaFoldDB" id="A0AAJ0H8X5"/>
<feature type="compositionally biased region" description="Polar residues" evidence="1">
    <location>
        <begin position="50"/>
        <end position="61"/>
    </location>
</feature>
<dbReference type="EMBL" id="JAUIQD010000007">
    <property type="protein sequence ID" value="KAK3343678.1"/>
    <property type="molecule type" value="Genomic_DNA"/>
</dbReference>
<comment type="caution">
    <text evidence="2">The sequence shown here is derived from an EMBL/GenBank/DDBJ whole genome shotgun (WGS) entry which is preliminary data.</text>
</comment>
<reference evidence="2" key="1">
    <citation type="journal article" date="2023" name="Mol. Phylogenet. Evol.">
        <title>Genome-scale phylogeny and comparative genomics of the fungal order Sordariales.</title>
        <authorList>
            <person name="Hensen N."/>
            <person name="Bonometti L."/>
            <person name="Westerberg I."/>
            <person name="Brannstrom I.O."/>
            <person name="Guillou S."/>
            <person name="Cros-Aarteil S."/>
            <person name="Calhoun S."/>
            <person name="Haridas S."/>
            <person name="Kuo A."/>
            <person name="Mondo S."/>
            <person name="Pangilinan J."/>
            <person name="Riley R."/>
            <person name="LaButti K."/>
            <person name="Andreopoulos B."/>
            <person name="Lipzen A."/>
            <person name="Chen C."/>
            <person name="Yan M."/>
            <person name="Daum C."/>
            <person name="Ng V."/>
            <person name="Clum A."/>
            <person name="Steindorff A."/>
            <person name="Ohm R.A."/>
            <person name="Martin F."/>
            <person name="Silar P."/>
            <person name="Natvig D.O."/>
            <person name="Lalanne C."/>
            <person name="Gautier V."/>
            <person name="Ament-Velasquez S.L."/>
            <person name="Kruys A."/>
            <person name="Hutchinson M.I."/>
            <person name="Powell A.J."/>
            <person name="Barry K."/>
            <person name="Miller A.N."/>
            <person name="Grigoriev I.V."/>
            <person name="Debuchy R."/>
            <person name="Gladieux P."/>
            <person name="Hiltunen Thoren M."/>
            <person name="Johannesson H."/>
        </authorList>
    </citation>
    <scope>NUCLEOTIDE SEQUENCE</scope>
    <source>
        <strain evidence="2">CBS 955.72</strain>
    </source>
</reference>
<evidence type="ECO:0000313" key="2">
    <source>
        <dbReference type="EMBL" id="KAK3343678.1"/>
    </source>
</evidence>
<proteinExistence type="predicted"/>
<feature type="region of interest" description="Disordered" evidence="1">
    <location>
        <begin position="1"/>
        <end position="109"/>
    </location>
</feature>
<organism evidence="2 3">
    <name type="scientific">Lasiosphaeria hispida</name>
    <dbReference type="NCBI Taxonomy" id="260671"/>
    <lineage>
        <taxon>Eukaryota</taxon>
        <taxon>Fungi</taxon>
        <taxon>Dikarya</taxon>
        <taxon>Ascomycota</taxon>
        <taxon>Pezizomycotina</taxon>
        <taxon>Sordariomycetes</taxon>
        <taxon>Sordariomycetidae</taxon>
        <taxon>Sordariales</taxon>
        <taxon>Lasiosphaeriaceae</taxon>
        <taxon>Lasiosphaeria</taxon>
    </lineage>
</organism>
<feature type="compositionally biased region" description="Basic and acidic residues" evidence="1">
    <location>
        <begin position="7"/>
        <end position="26"/>
    </location>
</feature>
<protein>
    <submittedName>
        <fullName evidence="2">Uncharacterized protein</fullName>
    </submittedName>
</protein>
<name>A0AAJ0H8X5_9PEZI</name>
<accession>A0AAJ0H8X5</accession>
<dbReference type="Proteomes" id="UP001275084">
    <property type="component" value="Unassembled WGS sequence"/>
</dbReference>
<sequence>MPVTHPKGGDLFDMAKEGTKVPDDAGKPNLIPSVARPDQRGEDTAGGLGSSTLHQVDNATARTGYVETVSAAGGELPDDIGHNYSRSGGKEREGKHGAPHGGRNQPSHG</sequence>
<reference evidence="2" key="2">
    <citation type="submission" date="2023-06" db="EMBL/GenBank/DDBJ databases">
        <authorList>
            <consortium name="Lawrence Berkeley National Laboratory"/>
            <person name="Haridas S."/>
            <person name="Hensen N."/>
            <person name="Bonometti L."/>
            <person name="Westerberg I."/>
            <person name="Brannstrom I.O."/>
            <person name="Guillou S."/>
            <person name="Cros-Aarteil S."/>
            <person name="Calhoun S."/>
            <person name="Kuo A."/>
            <person name="Mondo S."/>
            <person name="Pangilinan J."/>
            <person name="Riley R."/>
            <person name="Labutti K."/>
            <person name="Andreopoulos B."/>
            <person name="Lipzen A."/>
            <person name="Chen C."/>
            <person name="Yanf M."/>
            <person name="Daum C."/>
            <person name="Ng V."/>
            <person name="Clum A."/>
            <person name="Steindorff A."/>
            <person name="Ohm R."/>
            <person name="Martin F."/>
            <person name="Silar P."/>
            <person name="Natvig D."/>
            <person name="Lalanne C."/>
            <person name="Gautier V."/>
            <person name="Ament-Velasquez S.L."/>
            <person name="Kruys A."/>
            <person name="Hutchinson M.I."/>
            <person name="Powell A.J."/>
            <person name="Barry K."/>
            <person name="Miller A.N."/>
            <person name="Grigoriev I.V."/>
            <person name="Debuchy R."/>
            <person name="Gladieux P."/>
            <person name="Thoren M.H."/>
            <person name="Johannesson H."/>
        </authorList>
    </citation>
    <scope>NUCLEOTIDE SEQUENCE</scope>
    <source>
        <strain evidence="2">CBS 955.72</strain>
    </source>
</reference>
<gene>
    <name evidence="2" type="ORF">B0T25DRAFT_304029</name>
</gene>
<evidence type="ECO:0000256" key="1">
    <source>
        <dbReference type="SAM" id="MobiDB-lite"/>
    </source>
</evidence>
<keyword evidence="3" id="KW-1185">Reference proteome</keyword>